<dbReference type="InterPro" id="IPR035979">
    <property type="entry name" value="RBD_domain_sf"/>
</dbReference>
<dbReference type="InterPro" id="IPR000504">
    <property type="entry name" value="RRM_dom"/>
</dbReference>
<evidence type="ECO:0000313" key="3">
    <source>
        <dbReference type="EMBL" id="EFN51527.1"/>
    </source>
</evidence>
<dbReference type="EMBL" id="GL433863">
    <property type="protein sequence ID" value="EFN51527.1"/>
    <property type="molecule type" value="Genomic_DNA"/>
</dbReference>
<dbReference type="AlphaFoldDB" id="E1ZRV5"/>
<dbReference type="Proteomes" id="UP000008141">
    <property type="component" value="Unassembled WGS sequence"/>
</dbReference>
<accession>E1ZRV5</accession>
<dbReference type="RefSeq" id="XP_005843629.1">
    <property type="nucleotide sequence ID" value="XM_005843567.1"/>
</dbReference>
<dbReference type="KEGG" id="cvr:CHLNCDRAFT_140240"/>
<dbReference type="Pfam" id="PF00076">
    <property type="entry name" value="RRM_1"/>
    <property type="match status" value="1"/>
</dbReference>
<dbReference type="OrthoDB" id="442677at2759"/>
<evidence type="ECO:0000259" key="2">
    <source>
        <dbReference type="Pfam" id="PF00076"/>
    </source>
</evidence>
<name>E1ZRV5_CHLVA</name>
<feature type="region of interest" description="Disordered" evidence="1">
    <location>
        <begin position="116"/>
        <end position="142"/>
    </location>
</feature>
<reference evidence="3 4" key="1">
    <citation type="journal article" date="2010" name="Plant Cell">
        <title>The Chlorella variabilis NC64A genome reveals adaptation to photosymbiosis, coevolution with viruses, and cryptic sex.</title>
        <authorList>
            <person name="Blanc G."/>
            <person name="Duncan G."/>
            <person name="Agarkova I."/>
            <person name="Borodovsky M."/>
            <person name="Gurnon J."/>
            <person name="Kuo A."/>
            <person name="Lindquist E."/>
            <person name="Lucas S."/>
            <person name="Pangilinan J."/>
            <person name="Polle J."/>
            <person name="Salamov A."/>
            <person name="Terry A."/>
            <person name="Yamada T."/>
            <person name="Dunigan D.D."/>
            <person name="Grigoriev I.V."/>
            <person name="Claverie J.M."/>
            <person name="Van Etten J.L."/>
        </authorList>
    </citation>
    <scope>NUCLEOTIDE SEQUENCE [LARGE SCALE GENOMIC DNA]</scope>
    <source>
        <strain evidence="3 4">NC64A</strain>
    </source>
</reference>
<dbReference type="InParanoid" id="E1ZRV5"/>
<dbReference type="InterPro" id="IPR012677">
    <property type="entry name" value="Nucleotide-bd_a/b_plait_sf"/>
</dbReference>
<proteinExistence type="predicted"/>
<feature type="domain" description="RRM" evidence="2">
    <location>
        <begin position="81"/>
        <end position="112"/>
    </location>
</feature>
<dbReference type="GeneID" id="17350927"/>
<organism evidence="4">
    <name type="scientific">Chlorella variabilis</name>
    <name type="common">Green alga</name>
    <dbReference type="NCBI Taxonomy" id="554065"/>
    <lineage>
        <taxon>Eukaryota</taxon>
        <taxon>Viridiplantae</taxon>
        <taxon>Chlorophyta</taxon>
        <taxon>core chlorophytes</taxon>
        <taxon>Trebouxiophyceae</taxon>
        <taxon>Chlorellales</taxon>
        <taxon>Chlorellaceae</taxon>
        <taxon>Chlorella clade</taxon>
        <taxon>Chlorella</taxon>
    </lineage>
</organism>
<dbReference type="SUPFAM" id="SSF54928">
    <property type="entry name" value="RNA-binding domain, RBD"/>
    <property type="match status" value="1"/>
</dbReference>
<evidence type="ECO:0000313" key="4">
    <source>
        <dbReference type="Proteomes" id="UP000008141"/>
    </source>
</evidence>
<protein>
    <recommendedName>
        <fullName evidence="2">RRM domain-containing protein</fullName>
    </recommendedName>
</protein>
<gene>
    <name evidence="3" type="ORF">CHLNCDRAFT_140240</name>
</gene>
<evidence type="ECO:0000256" key="1">
    <source>
        <dbReference type="SAM" id="MobiDB-lite"/>
    </source>
</evidence>
<keyword evidence="4" id="KW-1185">Reference proteome</keyword>
<sequence>MSTENFKFLEPGAREPEALKKKRPRSTAGGVGVANGEQGKQKKKRREEIVQVQQPPQRTTQRGPPTAAATAEADDRLPRTVFVGNLPAHVKRKSLAQLFAGCGRVESVRLRSLPLQRDPTSKIPRRGAIASGAIDADQSAHA</sequence>
<feature type="compositionally biased region" description="Low complexity" evidence="1">
    <location>
        <begin position="50"/>
        <end position="71"/>
    </location>
</feature>
<dbReference type="Gene3D" id="3.30.70.330">
    <property type="match status" value="1"/>
</dbReference>
<feature type="region of interest" description="Disordered" evidence="1">
    <location>
        <begin position="1"/>
        <end position="76"/>
    </location>
</feature>
<dbReference type="STRING" id="554065.E1ZRV5"/>
<dbReference type="GO" id="GO:0003723">
    <property type="term" value="F:RNA binding"/>
    <property type="evidence" value="ECO:0007669"/>
    <property type="project" value="InterPro"/>
</dbReference>